<keyword evidence="1" id="KW-0812">Transmembrane</keyword>
<feature type="transmembrane region" description="Helical" evidence="1">
    <location>
        <begin position="69"/>
        <end position="88"/>
    </location>
</feature>
<feature type="transmembrane region" description="Helical" evidence="1">
    <location>
        <begin position="40"/>
        <end position="57"/>
    </location>
</feature>
<protein>
    <submittedName>
        <fullName evidence="3">Uncharacterized protein</fullName>
    </submittedName>
</protein>
<evidence type="ECO:0000313" key="3">
    <source>
        <dbReference type="EMBL" id="SEU22703.1"/>
    </source>
</evidence>
<proteinExistence type="predicted"/>
<sequence length="210" mass="24052">MDNLNLDNIEQLLQSEPSEKLLFKAIKALKVEKKNRKSRWILVVICCILGSIVGIHKETVTIFRESIDAILNVSLALFGVIFTGYSLLQAFMNKQMLLQLLKDTKVCDGGEKSRLQDINENFVYLMLLYVIAIIVTLIMKIVMFCLPDSFTLFLNMIVNNVIAVSLIAVYFIFIGIILWRTVSFVSTIFQLFNIYAVTRVLEMIDEEEKP</sequence>
<feature type="transmembrane region" description="Helical" evidence="1">
    <location>
        <begin position="156"/>
        <end position="179"/>
    </location>
</feature>
<reference evidence="3 4" key="1">
    <citation type="submission" date="2016-10" db="EMBL/GenBank/DDBJ databases">
        <authorList>
            <person name="Varghese N."/>
            <person name="Submissions S."/>
        </authorList>
    </citation>
    <scope>NUCLEOTIDE SEQUENCE [LARGE SCALE GENOMIC DNA]</scope>
    <source>
        <strain evidence="3 4">NLAE-zl-C196</strain>
    </source>
</reference>
<comment type="caution">
    <text evidence="3">The sequence shown here is derived from an EMBL/GenBank/DDBJ whole genome shotgun (WGS) entry which is preliminary data.</text>
</comment>
<dbReference type="EMBL" id="JAAISW010000007">
    <property type="protein sequence ID" value="NSJ43367.1"/>
    <property type="molecule type" value="Genomic_DNA"/>
</dbReference>
<evidence type="ECO:0000313" key="2">
    <source>
        <dbReference type="EMBL" id="NSJ43367.1"/>
    </source>
</evidence>
<keyword evidence="1" id="KW-0472">Membrane</keyword>
<dbReference type="AlphaFoldDB" id="A0A1I0KE89"/>
<feature type="transmembrane region" description="Helical" evidence="1">
    <location>
        <begin position="122"/>
        <end position="144"/>
    </location>
</feature>
<evidence type="ECO:0000313" key="5">
    <source>
        <dbReference type="Proteomes" id="UP000719916"/>
    </source>
</evidence>
<dbReference type="EMBL" id="FOIO01000134">
    <property type="protein sequence ID" value="SEU22703.1"/>
    <property type="molecule type" value="Genomic_DNA"/>
</dbReference>
<evidence type="ECO:0000256" key="1">
    <source>
        <dbReference type="SAM" id="Phobius"/>
    </source>
</evidence>
<evidence type="ECO:0000313" key="4">
    <source>
        <dbReference type="Proteomes" id="UP000182121"/>
    </source>
</evidence>
<dbReference type="Proteomes" id="UP000719916">
    <property type="component" value="Unassembled WGS sequence"/>
</dbReference>
<organism evidence="3 4">
    <name type="scientific">Enterocloster clostridioformis</name>
    <dbReference type="NCBI Taxonomy" id="1531"/>
    <lineage>
        <taxon>Bacteria</taxon>
        <taxon>Bacillati</taxon>
        <taxon>Bacillota</taxon>
        <taxon>Clostridia</taxon>
        <taxon>Lachnospirales</taxon>
        <taxon>Lachnospiraceae</taxon>
        <taxon>Enterocloster</taxon>
    </lineage>
</organism>
<name>A0A1I0KE89_9FIRM</name>
<keyword evidence="1" id="KW-1133">Transmembrane helix</keyword>
<dbReference type="RefSeq" id="WP_002589163.1">
    <property type="nucleotide sequence ID" value="NZ_AP031445.1"/>
</dbReference>
<dbReference type="Proteomes" id="UP000182121">
    <property type="component" value="Unassembled WGS sequence"/>
</dbReference>
<reference evidence="2 5" key="2">
    <citation type="journal article" date="2020" name="Cell Host Microbe">
        <title>Functional and Genomic Variation between Human-Derived Isolates of Lachnospiraceae Reveals Inter- and Intra-Species Diversity.</title>
        <authorList>
            <person name="Sorbara M.T."/>
            <person name="Littmann E.R."/>
            <person name="Fontana E."/>
            <person name="Moody T.U."/>
            <person name="Kohout C.E."/>
            <person name="Gjonbalaj M."/>
            <person name="Eaton V."/>
            <person name="Seok R."/>
            <person name="Leiner I.M."/>
            <person name="Pamer E.G."/>
        </authorList>
    </citation>
    <scope>NUCLEOTIDE SEQUENCE [LARGE SCALE GENOMIC DNA]</scope>
    <source>
        <strain evidence="2 5">MSK.2.26</strain>
    </source>
</reference>
<gene>
    <name evidence="2" type="ORF">G5B26_07190</name>
    <name evidence="3" type="ORF">SAMN05216521_11342</name>
</gene>
<reference evidence="2" key="3">
    <citation type="submission" date="2020-02" db="EMBL/GenBank/DDBJ databases">
        <authorList>
            <person name="Littmann E."/>
            <person name="Sorbara M."/>
        </authorList>
    </citation>
    <scope>NUCLEOTIDE SEQUENCE</scope>
    <source>
        <strain evidence="2">MSK.2.26</strain>
    </source>
</reference>
<accession>A0A1I0KE89</accession>